<comment type="similarity">
    <text evidence="1">Belongs to the cytochrome b5 family. MAPR subfamily.</text>
</comment>
<dbReference type="InterPro" id="IPR001199">
    <property type="entry name" value="Cyt_B5-like_heme/steroid-bd"/>
</dbReference>
<accession>A0AAW1D1P5</accession>
<dbReference type="AlphaFoldDB" id="A0AAW1D1P5"/>
<feature type="domain" description="Cytochrome b5 heme-binding" evidence="3">
    <location>
        <begin position="40"/>
        <end position="134"/>
    </location>
</feature>
<dbReference type="GO" id="GO:0016020">
    <property type="term" value="C:membrane"/>
    <property type="evidence" value="ECO:0007669"/>
    <property type="project" value="TreeGrafter"/>
</dbReference>
<dbReference type="Gene3D" id="3.10.120.10">
    <property type="entry name" value="Cytochrome b5-like heme/steroid binding domain"/>
    <property type="match status" value="1"/>
</dbReference>
<dbReference type="InterPro" id="IPR050577">
    <property type="entry name" value="MAPR/NEUFC/NENF-like"/>
</dbReference>
<evidence type="ECO:0000313" key="4">
    <source>
        <dbReference type="EMBL" id="KAK9504616.1"/>
    </source>
</evidence>
<dbReference type="PANTHER" id="PTHR10281">
    <property type="entry name" value="MEMBRANE-ASSOCIATED PROGESTERONE RECEPTOR COMPONENT-RELATED"/>
    <property type="match status" value="1"/>
</dbReference>
<dbReference type="GO" id="GO:0012505">
    <property type="term" value="C:endomembrane system"/>
    <property type="evidence" value="ECO:0007669"/>
    <property type="project" value="TreeGrafter"/>
</dbReference>
<dbReference type="EMBL" id="JAPXFL010000007">
    <property type="protein sequence ID" value="KAK9504616.1"/>
    <property type="molecule type" value="Genomic_DNA"/>
</dbReference>
<protein>
    <recommendedName>
        <fullName evidence="3">Cytochrome b5 heme-binding domain-containing protein</fullName>
    </recommendedName>
</protein>
<feature type="chain" id="PRO_5043810850" description="Cytochrome b5 heme-binding domain-containing protein" evidence="2">
    <location>
        <begin position="23"/>
        <end position="250"/>
    </location>
</feature>
<evidence type="ECO:0000313" key="5">
    <source>
        <dbReference type="Proteomes" id="UP001461498"/>
    </source>
</evidence>
<keyword evidence="5" id="KW-1185">Reference proteome</keyword>
<comment type="caution">
    <text evidence="4">The sequence shown here is derived from an EMBL/GenBank/DDBJ whole genome shotgun (WGS) entry which is preliminary data.</text>
</comment>
<dbReference type="Pfam" id="PF00173">
    <property type="entry name" value="Cyt-b5"/>
    <property type="match status" value="1"/>
</dbReference>
<gene>
    <name evidence="4" type="ORF">O3M35_010912</name>
</gene>
<evidence type="ECO:0000259" key="3">
    <source>
        <dbReference type="SMART" id="SM01117"/>
    </source>
</evidence>
<sequence length="250" mass="28959">MNKYLKLSIIISLISYICFIYQESHISTNDDDLISSERLFTKDELSKYKGENGKIYLSIIGHVFDVTKGKRFYGPGESYHGFAGRDASKAFITGDFTKKGLIDDLADLTLSDLRSLRDWLDRYKKDYIYKGKLIGRFYDRNGNPTAYLREIESKFFEADEIAKQNEDYNIKYPPCNVEWTQEKGSRVWCSNKSGGIKRNWVGVPRKLFLPGWSDYRCACIQPDDKELFDQGKLKLYGNCNPHSESCFVDE</sequence>
<dbReference type="SMART" id="SM01117">
    <property type="entry name" value="Cyt-b5"/>
    <property type="match status" value="1"/>
</dbReference>
<dbReference type="PANTHER" id="PTHR10281:SF4">
    <property type="entry name" value="NEUFERRICIN"/>
    <property type="match status" value="1"/>
</dbReference>
<reference evidence="4 5" key="1">
    <citation type="submission" date="2022-12" db="EMBL/GenBank/DDBJ databases">
        <title>Chromosome-level genome assembly of true bugs.</title>
        <authorList>
            <person name="Ma L."/>
            <person name="Li H."/>
        </authorList>
    </citation>
    <scope>NUCLEOTIDE SEQUENCE [LARGE SCALE GENOMIC DNA]</scope>
    <source>
        <strain evidence="4">Lab_2022b</strain>
    </source>
</reference>
<dbReference type="InterPro" id="IPR036400">
    <property type="entry name" value="Cyt_B5-like_heme/steroid_sf"/>
</dbReference>
<dbReference type="Proteomes" id="UP001461498">
    <property type="component" value="Unassembled WGS sequence"/>
</dbReference>
<name>A0AAW1D1P5_9HEMI</name>
<dbReference type="SUPFAM" id="SSF55856">
    <property type="entry name" value="Cytochrome b5-like heme/steroid binding domain"/>
    <property type="match status" value="1"/>
</dbReference>
<keyword evidence="2" id="KW-0732">Signal</keyword>
<organism evidence="4 5">
    <name type="scientific">Rhynocoris fuscipes</name>
    <dbReference type="NCBI Taxonomy" id="488301"/>
    <lineage>
        <taxon>Eukaryota</taxon>
        <taxon>Metazoa</taxon>
        <taxon>Ecdysozoa</taxon>
        <taxon>Arthropoda</taxon>
        <taxon>Hexapoda</taxon>
        <taxon>Insecta</taxon>
        <taxon>Pterygota</taxon>
        <taxon>Neoptera</taxon>
        <taxon>Paraneoptera</taxon>
        <taxon>Hemiptera</taxon>
        <taxon>Heteroptera</taxon>
        <taxon>Panheteroptera</taxon>
        <taxon>Cimicomorpha</taxon>
        <taxon>Reduviidae</taxon>
        <taxon>Harpactorinae</taxon>
        <taxon>Harpactorini</taxon>
        <taxon>Rhynocoris</taxon>
    </lineage>
</organism>
<evidence type="ECO:0000256" key="2">
    <source>
        <dbReference type="SAM" id="SignalP"/>
    </source>
</evidence>
<evidence type="ECO:0000256" key="1">
    <source>
        <dbReference type="ARBA" id="ARBA00038357"/>
    </source>
</evidence>
<feature type="signal peptide" evidence="2">
    <location>
        <begin position="1"/>
        <end position="22"/>
    </location>
</feature>
<proteinExistence type="inferred from homology"/>